<keyword evidence="2" id="KW-1185">Reference proteome</keyword>
<reference evidence="1" key="1">
    <citation type="submission" date="2022-10" db="EMBL/GenBank/DDBJ databases">
        <title>Culturing micro-colonial fungi from biological soil crusts in the Mojave desert and describing Neophaeococcomyces mojavensis, and introducing the new genera and species Taxawa tesnikishii.</title>
        <authorList>
            <person name="Kurbessoian T."/>
            <person name="Stajich J.E."/>
        </authorList>
    </citation>
    <scope>NUCLEOTIDE SEQUENCE</scope>
    <source>
        <strain evidence="1">JES_112</strain>
    </source>
</reference>
<dbReference type="EMBL" id="JAPDRQ010000287">
    <property type="protein sequence ID" value="KAJ9651023.1"/>
    <property type="molecule type" value="Genomic_DNA"/>
</dbReference>
<gene>
    <name evidence="1" type="ORF">H2198_009675</name>
</gene>
<dbReference type="Proteomes" id="UP001172386">
    <property type="component" value="Unassembled WGS sequence"/>
</dbReference>
<sequence length="437" mass="48658">MASLIPRRAPYVCKACRSTRSSKALLRTFVTTVERPASLRQQLEGRNSSIANENAAKNVKPFMQRRGPKVSPTSPNPAQSLPDGLPKSTVVSSIIRDPRNALREIQNNALDLLGSDRIPDDAAVQEVFAQAQTLASTLIQTQPIDSQQQHASPPSESQTSLLSDLAESSQRNTSASTLTLSDRKSIALDLAKVLYTLCEDPKLYLSESLLASYVTTITNLSLPQYLPKIFHLYARKPIPRPSSYPIKYSQPWSRAPKYAIPLRLVDMAMQSAIATKDMPLCISIIDTTVATPAYHSAKFLRKAALPLLGASSVIPLSYAAANSAAAMQLSWDPDTFFWMCMSGATAYLGTMGTLLFITMTTWNDHHKRVRWVPGTPFTKRWFGEEERAWFDKVAQEWGYKDEERWGEETGEEWEALKEVLGIRYLEVDRSSLLPGML</sequence>
<comment type="caution">
    <text evidence="1">The sequence shown here is derived from an EMBL/GenBank/DDBJ whole genome shotgun (WGS) entry which is preliminary data.</text>
</comment>
<name>A0ACC2ZTT2_9EURO</name>
<evidence type="ECO:0000313" key="2">
    <source>
        <dbReference type="Proteomes" id="UP001172386"/>
    </source>
</evidence>
<proteinExistence type="predicted"/>
<organism evidence="1 2">
    <name type="scientific">Neophaeococcomyces mojaviensis</name>
    <dbReference type="NCBI Taxonomy" id="3383035"/>
    <lineage>
        <taxon>Eukaryota</taxon>
        <taxon>Fungi</taxon>
        <taxon>Dikarya</taxon>
        <taxon>Ascomycota</taxon>
        <taxon>Pezizomycotina</taxon>
        <taxon>Eurotiomycetes</taxon>
        <taxon>Chaetothyriomycetidae</taxon>
        <taxon>Chaetothyriales</taxon>
        <taxon>Chaetothyriales incertae sedis</taxon>
        <taxon>Neophaeococcomyces</taxon>
    </lineage>
</organism>
<accession>A0ACC2ZTT2</accession>
<protein>
    <submittedName>
        <fullName evidence="1">Uncharacterized protein</fullName>
    </submittedName>
</protein>
<evidence type="ECO:0000313" key="1">
    <source>
        <dbReference type="EMBL" id="KAJ9651023.1"/>
    </source>
</evidence>